<accession>A0ABW2ZVR6</accession>
<keyword evidence="2" id="KW-1185">Reference proteome</keyword>
<evidence type="ECO:0008006" key="3">
    <source>
        <dbReference type="Google" id="ProtNLM"/>
    </source>
</evidence>
<name>A0ABW2ZVR6_9ACTN</name>
<reference evidence="2" key="1">
    <citation type="journal article" date="2019" name="Int. J. Syst. Evol. Microbiol.">
        <title>The Global Catalogue of Microorganisms (GCM) 10K type strain sequencing project: providing services to taxonomists for standard genome sequencing and annotation.</title>
        <authorList>
            <consortium name="The Broad Institute Genomics Platform"/>
            <consortium name="The Broad Institute Genome Sequencing Center for Infectious Disease"/>
            <person name="Wu L."/>
            <person name="Ma J."/>
        </authorList>
    </citation>
    <scope>NUCLEOTIDE SEQUENCE [LARGE SCALE GENOMIC DNA]</scope>
    <source>
        <strain evidence="2">JCM 32148</strain>
    </source>
</reference>
<evidence type="ECO:0000313" key="1">
    <source>
        <dbReference type="EMBL" id="MFD0782717.1"/>
    </source>
</evidence>
<dbReference type="Proteomes" id="UP001597053">
    <property type="component" value="Unassembled WGS sequence"/>
</dbReference>
<proteinExistence type="predicted"/>
<organism evidence="1 2">
    <name type="scientific">Micromonospora azadirachtae</name>
    <dbReference type="NCBI Taxonomy" id="1970735"/>
    <lineage>
        <taxon>Bacteria</taxon>
        <taxon>Bacillati</taxon>
        <taxon>Actinomycetota</taxon>
        <taxon>Actinomycetes</taxon>
        <taxon>Micromonosporales</taxon>
        <taxon>Micromonosporaceae</taxon>
        <taxon>Micromonospora</taxon>
    </lineage>
</organism>
<comment type="caution">
    <text evidence="1">The sequence shown here is derived from an EMBL/GenBank/DDBJ whole genome shotgun (WGS) entry which is preliminary data.</text>
</comment>
<evidence type="ECO:0000313" key="2">
    <source>
        <dbReference type="Proteomes" id="UP001597053"/>
    </source>
</evidence>
<dbReference type="EMBL" id="JBHTHM010000034">
    <property type="protein sequence ID" value="MFD0782717.1"/>
    <property type="molecule type" value="Genomic_DNA"/>
</dbReference>
<protein>
    <recommendedName>
        <fullName evidence="3">Secreted protein</fullName>
    </recommendedName>
</protein>
<sequence>MTDWWAFGVAAAALVTSIGTGWYSRSNANAAERSAKAAEDARDEAAKVARVELDRDHRDYTPKLSGRWDFEPRANHRQNRGLVYLFKLDREYLVHATATADNGNSHTVCTVTPPGSPDGEWQVWVEDWTPDRKESAWRKLKLDFWPPQRQEGRAQPWWCRCGRPSHPGEASAHWDLTVDVAPKHPPQVIVMR</sequence>
<gene>
    <name evidence="1" type="ORF">ACFQZ8_02075</name>
</gene>